<reference evidence="2" key="1">
    <citation type="submission" date="2012-07" db="EMBL/GenBank/DDBJ databases">
        <title>Genome of the Chinese tree shrew, a rising model animal genetically related to primates.</title>
        <authorList>
            <person name="Zhang G."/>
            <person name="Fan Y."/>
            <person name="Yao Y."/>
            <person name="Huang Z."/>
        </authorList>
    </citation>
    <scope>NUCLEOTIDE SEQUENCE [LARGE SCALE GENOMIC DNA]</scope>
</reference>
<accession>L9JQH9</accession>
<organism evidence="1 2">
    <name type="scientific">Tupaia chinensis</name>
    <name type="common">Chinese tree shrew</name>
    <name type="synonym">Tupaia belangeri chinensis</name>
    <dbReference type="NCBI Taxonomy" id="246437"/>
    <lineage>
        <taxon>Eukaryota</taxon>
        <taxon>Metazoa</taxon>
        <taxon>Chordata</taxon>
        <taxon>Craniata</taxon>
        <taxon>Vertebrata</taxon>
        <taxon>Euteleostomi</taxon>
        <taxon>Mammalia</taxon>
        <taxon>Eutheria</taxon>
        <taxon>Euarchontoglires</taxon>
        <taxon>Scandentia</taxon>
        <taxon>Tupaiidae</taxon>
        <taxon>Tupaia</taxon>
    </lineage>
</organism>
<dbReference type="AlphaFoldDB" id="L9JQH9"/>
<evidence type="ECO:0000313" key="1">
    <source>
        <dbReference type="EMBL" id="ELW52800.1"/>
    </source>
</evidence>
<name>L9JQH9_TUPCH</name>
<reference evidence="2" key="2">
    <citation type="journal article" date="2013" name="Nat. Commun.">
        <title>Genome of the Chinese tree shrew.</title>
        <authorList>
            <person name="Fan Y."/>
            <person name="Huang Z.Y."/>
            <person name="Cao C.C."/>
            <person name="Chen C.S."/>
            <person name="Chen Y.X."/>
            <person name="Fan D.D."/>
            <person name="He J."/>
            <person name="Hou H.L."/>
            <person name="Hu L."/>
            <person name="Hu X.T."/>
            <person name="Jiang X.T."/>
            <person name="Lai R."/>
            <person name="Lang Y.S."/>
            <person name="Liang B."/>
            <person name="Liao S.G."/>
            <person name="Mu D."/>
            <person name="Ma Y.Y."/>
            <person name="Niu Y.Y."/>
            <person name="Sun X.Q."/>
            <person name="Xia J.Q."/>
            <person name="Xiao J."/>
            <person name="Xiong Z.Q."/>
            <person name="Xu L."/>
            <person name="Yang L."/>
            <person name="Zhang Y."/>
            <person name="Zhao W."/>
            <person name="Zhao X.D."/>
            <person name="Zheng Y.T."/>
            <person name="Zhou J.M."/>
            <person name="Zhu Y.B."/>
            <person name="Zhang G.J."/>
            <person name="Wang J."/>
            <person name="Yao Y.G."/>
        </authorList>
    </citation>
    <scope>NUCLEOTIDE SEQUENCE [LARGE SCALE GENOMIC DNA]</scope>
</reference>
<gene>
    <name evidence="1" type="ORF">TREES_T100017971</name>
</gene>
<keyword evidence="2" id="KW-1185">Reference proteome</keyword>
<evidence type="ECO:0000313" key="2">
    <source>
        <dbReference type="Proteomes" id="UP000011518"/>
    </source>
</evidence>
<dbReference type="EMBL" id="KB320953">
    <property type="protein sequence ID" value="ELW52800.1"/>
    <property type="molecule type" value="Genomic_DNA"/>
</dbReference>
<proteinExistence type="predicted"/>
<dbReference type="InParanoid" id="L9JQH9"/>
<protein>
    <submittedName>
        <fullName evidence="1">Uncharacterized protein</fullName>
    </submittedName>
</protein>
<sequence length="160" mass="17454">MAPHHPRLKTITQTKMDGETGSKIAEFILEIEASPFCVLPTSRSVPNDASVLLSVRGLVSYHTLSLCHNLMALPLKDKVLLPCGAVLWSCQLLLCIPTGIPLLLSPLFLSRPAEALVALMGRSELLHLLVDRFSPGLMTTAVVDKRDLSHYLQETSSLLS</sequence>
<dbReference type="Proteomes" id="UP000011518">
    <property type="component" value="Unassembled WGS sequence"/>
</dbReference>